<reference evidence="1 2" key="1">
    <citation type="submission" date="2020-02" db="EMBL/GenBank/DDBJ databases">
        <title>Characterization of Proteus podophage Privateer.</title>
        <authorList>
            <person name="Corban J."/>
            <person name="Ramsey J."/>
        </authorList>
    </citation>
    <scope>NUCLEOTIDE SEQUENCE [LARGE SCALE GENOMIC DNA]</scope>
</reference>
<dbReference type="Proteomes" id="UP000500956">
    <property type="component" value="Segment"/>
</dbReference>
<sequence>MLNSFRFKRCKNCNEMKLKSTSFKTSGNSPDGYFPYCDKCVNRLNSDQIQKCKYYRS</sequence>
<accession>A0A6G8R3S1</accession>
<name>A0A6G8R3S1_9CAUD</name>
<proteinExistence type="predicted"/>
<protein>
    <submittedName>
        <fullName evidence="1">Uncharacterized protein</fullName>
    </submittedName>
</protein>
<dbReference type="EMBL" id="MT028297">
    <property type="protein sequence ID" value="QIN94849.1"/>
    <property type="molecule type" value="Genomic_DNA"/>
</dbReference>
<organism evidence="1 2">
    <name type="scientific">Proteus phage Privateer</name>
    <dbReference type="NCBI Taxonomy" id="2712958"/>
    <lineage>
        <taxon>Viruses</taxon>
        <taxon>Duplodnaviria</taxon>
        <taxon>Heunggongvirae</taxon>
        <taxon>Uroviricota</taxon>
        <taxon>Caudoviricetes</taxon>
        <taxon>Grimontviridae</taxon>
        <taxon>Privateervirus</taxon>
        <taxon>Privateervirus privateer</taxon>
    </lineage>
</organism>
<evidence type="ECO:0000313" key="2">
    <source>
        <dbReference type="Proteomes" id="UP000500956"/>
    </source>
</evidence>
<keyword evidence="2" id="KW-1185">Reference proteome</keyword>
<gene>
    <name evidence="1" type="ORF">CPT_Privateer_056</name>
</gene>
<evidence type="ECO:0000313" key="1">
    <source>
        <dbReference type="EMBL" id="QIN94849.1"/>
    </source>
</evidence>